<evidence type="ECO:0000259" key="4">
    <source>
        <dbReference type="Pfam" id="PF05667"/>
    </source>
</evidence>
<feature type="domain" description="CCDC22 coiled-coil" evidence="4">
    <location>
        <begin position="126"/>
        <end position="601"/>
    </location>
</feature>
<evidence type="ECO:0000313" key="7">
    <source>
        <dbReference type="Proteomes" id="UP000007879"/>
    </source>
</evidence>
<feature type="region of interest" description="Disordered" evidence="3">
    <location>
        <begin position="586"/>
        <end position="614"/>
    </location>
</feature>
<dbReference type="Pfam" id="PF21674">
    <property type="entry name" value="CCDC22_N"/>
    <property type="match status" value="1"/>
</dbReference>
<dbReference type="Proteomes" id="UP000007879">
    <property type="component" value="Unassembled WGS sequence"/>
</dbReference>
<dbReference type="AlphaFoldDB" id="A0A1X7USJ5"/>
<dbReference type="InterPro" id="IPR048349">
    <property type="entry name" value="CCDC22_N"/>
</dbReference>
<dbReference type="PANTHER" id="PTHR15668:SF4">
    <property type="entry name" value="COILED-COIL DOMAIN-CONTAINING PROTEIN 22"/>
    <property type="match status" value="1"/>
</dbReference>
<dbReference type="InterPro" id="IPR008530">
    <property type="entry name" value="CCDC22"/>
</dbReference>
<evidence type="ECO:0000256" key="1">
    <source>
        <dbReference type="ARBA" id="ARBA00006438"/>
    </source>
</evidence>
<feature type="coiled-coil region" evidence="2">
    <location>
        <begin position="327"/>
        <end position="386"/>
    </location>
</feature>
<evidence type="ECO:0000259" key="5">
    <source>
        <dbReference type="Pfam" id="PF21674"/>
    </source>
</evidence>
<organism evidence="6">
    <name type="scientific">Amphimedon queenslandica</name>
    <name type="common">Sponge</name>
    <dbReference type="NCBI Taxonomy" id="400682"/>
    <lineage>
        <taxon>Eukaryota</taxon>
        <taxon>Metazoa</taxon>
        <taxon>Porifera</taxon>
        <taxon>Demospongiae</taxon>
        <taxon>Heteroscleromorpha</taxon>
        <taxon>Haplosclerida</taxon>
        <taxon>Niphatidae</taxon>
        <taxon>Amphimedon</taxon>
    </lineage>
</organism>
<protein>
    <recommendedName>
        <fullName evidence="8">Coiled-coil domain-containing protein 22 homolog</fullName>
    </recommendedName>
</protein>
<dbReference type="GO" id="GO:0097602">
    <property type="term" value="F:cullin family protein binding"/>
    <property type="evidence" value="ECO:0007669"/>
    <property type="project" value="TreeGrafter"/>
</dbReference>
<dbReference type="eggNOG" id="KOG1937">
    <property type="taxonomic scope" value="Eukaryota"/>
</dbReference>
<gene>
    <name evidence="6" type="primary">100634105</name>
</gene>
<accession>A0A1X7USJ5</accession>
<dbReference type="Pfam" id="PF05667">
    <property type="entry name" value="CCDC22_CC"/>
    <property type="match status" value="1"/>
</dbReference>
<keyword evidence="7" id="KW-1185">Reference proteome</keyword>
<reference evidence="6" key="2">
    <citation type="submission" date="2017-05" db="UniProtKB">
        <authorList>
            <consortium name="EnsemblMetazoa"/>
        </authorList>
    </citation>
    <scope>IDENTIFICATION</scope>
</reference>
<dbReference type="OrthoDB" id="10266736at2759"/>
<dbReference type="GO" id="GO:2000060">
    <property type="term" value="P:positive regulation of ubiquitin-dependent protein catabolic process"/>
    <property type="evidence" value="ECO:0007669"/>
    <property type="project" value="TreeGrafter"/>
</dbReference>
<dbReference type="STRING" id="400682.A0A1X7USJ5"/>
<dbReference type="EnsemblMetazoa" id="XM_003386889.3">
    <property type="protein sequence ID" value="XP_003386937.1"/>
    <property type="gene ID" value="LOC100634105"/>
</dbReference>
<proteinExistence type="inferred from homology"/>
<evidence type="ECO:0000313" key="6">
    <source>
        <dbReference type="EnsemblMetazoa" id="Aqu2.1.30494_001"/>
    </source>
</evidence>
<sequence>MEEVDGIIISTLKEVGCDFEDEIASLTQFTPEMVVEASVRCLQIIIPEFQSPTHLPDAMSARFRMCTGLANACQELGFQAEVGYQTFLYSSVKDWRKLLMFLLEKLPKEAAQTADEPTGAGILLTRSIGAEIGASLRTPWTPSYCKRESVRWTTPTNWRIEGSSGLHAFTASDVQAPTGTGDLQKKIPKEVKLYYAQEMPYVVAQPVLTRDVLSSLLAKNDSEVAAQQEWEAEWNQAGLASRLSENEYKAKKKQKLMKKLSEQLRAHNKAETSSGALGLGADLNQILSSFFERSGTGHGKGSRFQHAEKLQFAKEEDAPVAVEATSEEDLQQQREQELATLREQLNDWASQYEKLELDIKKYTAGIERMREEKEQQELQNKENEDAYRIKKGTYDLLPQADENIEKLKGLVQTSSDRIAKLAKKWEEIRGPMMKELRELKSQSDITEIQIQELLQEIQILREGMKEVADETRLKDELYKQLVGEYERMTKDTSRSAYTRRIMEIVANIKKQKEEINKILTDTKYVQKEINQLSGKLDRVFQVTDEQVFKDARKDEARRSAYKLLASIRDNSKQVVEAIHEAGQVKREQRDLEEQIDRETSKKVTSNLEKINSDYQQMKKENAQLVAQLKS</sequence>
<feature type="coiled-coil region" evidence="2">
    <location>
        <begin position="436"/>
        <end position="470"/>
    </location>
</feature>
<evidence type="ECO:0000256" key="2">
    <source>
        <dbReference type="SAM" id="Coils"/>
    </source>
</evidence>
<evidence type="ECO:0008006" key="8">
    <source>
        <dbReference type="Google" id="ProtNLM"/>
    </source>
</evidence>
<name>A0A1X7USJ5_AMPQE</name>
<feature type="domain" description="CCDC22 N-terminal" evidence="5">
    <location>
        <begin position="1"/>
        <end position="107"/>
    </location>
</feature>
<feature type="compositionally biased region" description="Basic and acidic residues" evidence="3">
    <location>
        <begin position="586"/>
        <end position="601"/>
    </location>
</feature>
<dbReference type="InterPro" id="IPR048348">
    <property type="entry name" value="CCDC22_CC"/>
</dbReference>
<reference evidence="7" key="1">
    <citation type="journal article" date="2010" name="Nature">
        <title>The Amphimedon queenslandica genome and the evolution of animal complexity.</title>
        <authorList>
            <person name="Srivastava M."/>
            <person name="Simakov O."/>
            <person name="Chapman J."/>
            <person name="Fahey B."/>
            <person name="Gauthier M.E."/>
            <person name="Mitros T."/>
            <person name="Richards G.S."/>
            <person name="Conaco C."/>
            <person name="Dacre M."/>
            <person name="Hellsten U."/>
            <person name="Larroux C."/>
            <person name="Putnam N.H."/>
            <person name="Stanke M."/>
            <person name="Adamska M."/>
            <person name="Darling A."/>
            <person name="Degnan S.M."/>
            <person name="Oakley T.H."/>
            <person name="Plachetzki D.C."/>
            <person name="Zhai Y."/>
            <person name="Adamski M."/>
            <person name="Calcino A."/>
            <person name="Cummins S.F."/>
            <person name="Goodstein D.M."/>
            <person name="Harris C."/>
            <person name="Jackson D.J."/>
            <person name="Leys S.P."/>
            <person name="Shu S."/>
            <person name="Woodcroft B.J."/>
            <person name="Vervoort M."/>
            <person name="Kosik K.S."/>
            <person name="Manning G."/>
            <person name="Degnan B.M."/>
            <person name="Rokhsar D.S."/>
        </authorList>
    </citation>
    <scope>NUCLEOTIDE SEQUENCE [LARGE SCALE GENOMIC DNA]</scope>
</reference>
<feature type="compositionally biased region" description="Polar residues" evidence="3">
    <location>
        <begin position="602"/>
        <end position="614"/>
    </location>
</feature>
<evidence type="ECO:0000256" key="3">
    <source>
        <dbReference type="SAM" id="MobiDB-lite"/>
    </source>
</evidence>
<dbReference type="PANTHER" id="PTHR15668">
    <property type="entry name" value="JM1 PROTEIN"/>
    <property type="match status" value="1"/>
</dbReference>
<dbReference type="OMA" id="NIGCEFA"/>
<dbReference type="KEGG" id="aqu:100634105"/>
<dbReference type="EnsemblMetazoa" id="Aqu2.1.30494_001">
    <property type="protein sequence ID" value="Aqu2.1.30494_001"/>
    <property type="gene ID" value="Aqu2.1.30494"/>
</dbReference>
<dbReference type="InParanoid" id="A0A1X7USJ5"/>
<comment type="similarity">
    <text evidence="1">Belongs to the CCDC22 family.</text>
</comment>
<keyword evidence="2" id="KW-0175">Coiled coil</keyword>